<reference evidence="5" key="3">
    <citation type="submission" date="2020-12" db="UniProtKB">
        <authorList>
            <consortium name="EnsemblPlants"/>
        </authorList>
    </citation>
    <scope>IDENTIFICATION</scope>
</reference>
<reference evidence="4 6" key="1">
    <citation type="journal article" date="2008" name="Science">
        <title>The Physcomitrella genome reveals evolutionary insights into the conquest of land by plants.</title>
        <authorList>
            <person name="Rensing S."/>
            <person name="Lang D."/>
            <person name="Zimmer A."/>
            <person name="Terry A."/>
            <person name="Salamov A."/>
            <person name="Shapiro H."/>
            <person name="Nishiyama T."/>
            <person name="Perroud P.-F."/>
            <person name="Lindquist E."/>
            <person name="Kamisugi Y."/>
            <person name="Tanahashi T."/>
            <person name="Sakakibara K."/>
            <person name="Fujita T."/>
            <person name="Oishi K."/>
            <person name="Shin-I T."/>
            <person name="Kuroki Y."/>
            <person name="Toyoda A."/>
            <person name="Suzuki Y."/>
            <person name="Hashimoto A."/>
            <person name="Yamaguchi K."/>
            <person name="Sugano A."/>
            <person name="Kohara Y."/>
            <person name="Fujiyama A."/>
            <person name="Anterola A."/>
            <person name="Aoki S."/>
            <person name="Ashton N."/>
            <person name="Barbazuk W.B."/>
            <person name="Barker E."/>
            <person name="Bennetzen J."/>
            <person name="Bezanilla M."/>
            <person name="Blankenship R."/>
            <person name="Cho S.H."/>
            <person name="Dutcher S."/>
            <person name="Estelle M."/>
            <person name="Fawcett J.A."/>
            <person name="Gundlach H."/>
            <person name="Hanada K."/>
            <person name="Heyl A."/>
            <person name="Hicks K.A."/>
            <person name="Hugh J."/>
            <person name="Lohr M."/>
            <person name="Mayer K."/>
            <person name="Melkozernov A."/>
            <person name="Murata T."/>
            <person name="Nelson D."/>
            <person name="Pils B."/>
            <person name="Prigge M."/>
            <person name="Reiss B."/>
            <person name="Renner T."/>
            <person name="Rombauts S."/>
            <person name="Rushton P."/>
            <person name="Sanderfoot A."/>
            <person name="Schween G."/>
            <person name="Shiu S.-H."/>
            <person name="Stueber K."/>
            <person name="Theodoulou F.L."/>
            <person name="Tu H."/>
            <person name="Van de Peer Y."/>
            <person name="Verrier P.J."/>
            <person name="Waters E."/>
            <person name="Wood A."/>
            <person name="Yang L."/>
            <person name="Cove D."/>
            <person name="Cuming A."/>
            <person name="Hasebe M."/>
            <person name="Lucas S."/>
            <person name="Mishler D.B."/>
            <person name="Reski R."/>
            <person name="Grigoriev I."/>
            <person name="Quatrano R.S."/>
            <person name="Boore J.L."/>
        </authorList>
    </citation>
    <scope>NUCLEOTIDE SEQUENCE [LARGE SCALE GENOMIC DNA]</scope>
    <source>
        <strain evidence="5 6">cv. Gransden 2004</strain>
    </source>
</reference>
<evidence type="ECO:0000313" key="6">
    <source>
        <dbReference type="Proteomes" id="UP000006727"/>
    </source>
</evidence>
<dbReference type="PANTHER" id="PTHR33142">
    <property type="entry name" value="CYCLIN-DEPENDENT PROTEIN KINASE INHIBITOR SMR13"/>
    <property type="match status" value="1"/>
</dbReference>
<dbReference type="GeneID" id="112276014"/>
<reference evidence="4 6" key="2">
    <citation type="journal article" date="2018" name="Plant J.">
        <title>The Physcomitrella patens chromosome-scale assembly reveals moss genome structure and evolution.</title>
        <authorList>
            <person name="Lang D."/>
            <person name="Ullrich K.K."/>
            <person name="Murat F."/>
            <person name="Fuchs J."/>
            <person name="Jenkins J."/>
            <person name="Haas F.B."/>
            <person name="Piednoel M."/>
            <person name="Gundlach H."/>
            <person name="Van Bel M."/>
            <person name="Meyberg R."/>
            <person name="Vives C."/>
            <person name="Morata J."/>
            <person name="Symeonidi A."/>
            <person name="Hiss M."/>
            <person name="Muchero W."/>
            <person name="Kamisugi Y."/>
            <person name="Saleh O."/>
            <person name="Blanc G."/>
            <person name="Decker E.L."/>
            <person name="van Gessel N."/>
            <person name="Grimwood J."/>
            <person name="Hayes R.D."/>
            <person name="Graham S.W."/>
            <person name="Gunter L.E."/>
            <person name="McDaniel S.F."/>
            <person name="Hoernstein S.N.W."/>
            <person name="Larsson A."/>
            <person name="Li F.W."/>
            <person name="Perroud P.F."/>
            <person name="Phillips J."/>
            <person name="Ranjan P."/>
            <person name="Rokshar D.S."/>
            <person name="Rothfels C.J."/>
            <person name="Schneider L."/>
            <person name="Shu S."/>
            <person name="Stevenson D.W."/>
            <person name="Thummler F."/>
            <person name="Tillich M."/>
            <person name="Villarreal Aguilar J.C."/>
            <person name="Widiez T."/>
            <person name="Wong G.K."/>
            <person name="Wymore A."/>
            <person name="Zhang Y."/>
            <person name="Zimmer A.D."/>
            <person name="Quatrano R.S."/>
            <person name="Mayer K.F.X."/>
            <person name="Goodstein D."/>
            <person name="Casacuberta J.M."/>
            <person name="Vandepoele K."/>
            <person name="Reski R."/>
            <person name="Cuming A.C."/>
            <person name="Tuskan G.A."/>
            <person name="Maumus F."/>
            <person name="Salse J."/>
            <person name="Schmutz J."/>
            <person name="Rensing S.A."/>
        </authorList>
    </citation>
    <scope>NUCLEOTIDE SEQUENCE [LARGE SCALE GENOMIC DNA]</scope>
    <source>
        <strain evidence="5 6">cv. Gransden 2004</strain>
    </source>
</reference>
<dbReference type="AlphaFoldDB" id="A0A2K1IKA7"/>
<dbReference type="EnsemblPlants" id="Pp3c23_21800V3.1">
    <property type="protein sequence ID" value="PAC:32948645.CDS.1"/>
    <property type="gene ID" value="Pp3c23_21800"/>
</dbReference>
<organism evidence="4">
    <name type="scientific">Physcomitrium patens</name>
    <name type="common">Spreading-leaved earth moss</name>
    <name type="synonym">Physcomitrella patens</name>
    <dbReference type="NCBI Taxonomy" id="3218"/>
    <lineage>
        <taxon>Eukaryota</taxon>
        <taxon>Viridiplantae</taxon>
        <taxon>Streptophyta</taxon>
        <taxon>Embryophyta</taxon>
        <taxon>Bryophyta</taxon>
        <taxon>Bryophytina</taxon>
        <taxon>Bryopsida</taxon>
        <taxon>Funariidae</taxon>
        <taxon>Funariales</taxon>
        <taxon>Funariaceae</taxon>
        <taxon>Physcomitrium</taxon>
    </lineage>
</organism>
<keyword evidence="1" id="KW-0649">Protein kinase inhibitor</keyword>
<keyword evidence="6" id="KW-1185">Reference proteome</keyword>
<accession>A0A2K1IKA7</accession>
<dbReference type="GO" id="GO:0032875">
    <property type="term" value="P:regulation of DNA endoreduplication"/>
    <property type="evidence" value="ECO:0007669"/>
    <property type="project" value="InterPro"/>
</dbReference>
<dbReference type="OMA" id="HRIPETT"/>
<evidence type="ECO:0000256" key="2">
    <source>
        <dbReference type="ARBA" id="ARBA00023306"/>
    </source>
</evidence>
<dbReference type="PaxDb" id="3218-PP1S335_56V6.1"/>
<protein>
    <submittedName>
        <fullName evidence="4 5">Uncharacterized protein</fullName>
    </submittedName>
</protein>
<evidence type="ECO:0000313" key="4">
    <source>
        <dbReference type="EMBL" id="PNR29714.1"/>
    </source>
</evidence>
<dbReference type="Gramene" id="Pp3c23_21800V3.2">
    <property type="protein sequence ID" value="PAC:32948646.CDS.1"/>
    <property type="gene ID" value="Pp3c23_21800"/>
</dbReference>
<name>A0A2K1IKA7_PHYPA</name>
<dbReference type="Proteomes" id="UP000006727">
    <property type="component" value="Chromosome 23"/>
</dbReference>
<proteinExistence type="predicted"/>
<evidence type="ECO:0000256" key="3">
    <source>
        <dbReference type="SAM" id="MobiDB-lite"/>
    </source>
</evidence>
<dbReference type="RefSeq" id="XP_073386814.1">
    <property type="nucleotide sequence ID" value="XM_073530713.1"/>
</dbReference>
<dbReference type="OrthoDB" id="10376054at2759"/>
<feature type="compositionally biased region" description="Basic and acidic residues" evidence="3">
    <location>
        <begin position="81"/>
        <end position="99"/>
    </location>
</feature>
<feature type="region of interest" description="Disordered" evidence="3">
    <location>
        <begin position="81"/>
        <end position="122"/>
    </location>
</feature>
<keyword evidence="2" id="KW-0131">Cell cycle</keyword>
<sequence>MTATTAGCCQRLQNQSQKLPMEVGSGRRRLSLDSWVCLPILRPVRTTPTSSSESSCTAPKDLSLVKTLALDVTFTGEDEALSKESGCETPKSKEHRIPEVDISFCPPAPRKPRATARRRRVQPTSFFNTSDFENFLSQHKVEVSS</sequence>
<dbReference type="EnsemblPlants" id="Pp3c23_21800V3.2">
    <property type="protein sequence ID" value="PAC:32948646.CDS.1"/>
    <property type="gene ID" value="Pp3c23_21800"/>
</dbReference>
<dbReference type="GO" id="GO:0004860">
    <property type="term" value="F:protein kinase inhibitor activity"/>
    <property type="evidence" value="ECO:0007669"/>
    <property type="project" value="UniProtKB-KW"/>
</dbReference>
<gene>
    <name evidence="5" type="primary">LOC112276014</name>
    <name evidence="4" type="ORF">PHYPA_028408</name>
</gene>
<dbReference type="Gramene" id="Pp3c23_21800V3.1">
    <property type="protein sequence ID" value="PAC:32948645.CDS.1"/>
    <property type="gene ID" value="Pp3c23_21800"/>
</dbReference>
<evidence type="ECO:0000256" key="1">
    <source>
        <dbReference type="ARBA" id="ARBA00023013"/>
    </source>
</evidence>
<evidence type="ECO:0000313" key="5">
    <source>
        <dbReference type="EnsemblPlants" id="PAC:32948645.CDS.1"/>
    </source>
</evidence>
<feature type="compositionally biased region" description="Basic residues" evidence="3">
    <location>
        <begin position="110"/>
        <end position="121"/>
    </location>
</feature>
<dbReference type="PANTHER" id="PTHR33142:SF8">
    <property type="entry name" value="CYCLIN-DEPENDENT PROTEIN KINASE INHIBITOR SMR9"/>
    <property type="match status" value="1"/>
</dbReference>
<dbReference type="InterPro" id="IPR040389">
    <property type="entry name" value="SMR"/>
</dbReference>
<dbReference type="EMBL" id="ABEU02000023">
    <property type="protein sequence ID" value="PNR29714.1"/>
    <property type="molecule type" value="Genomic_DNA"/>
</dbReference>